<name>E5XRM9_SEGRC</name>
<dbReference type="GO" id="GO:0055085">
    <property type="term" value="P:transmembrane transport"/>
    <property type="evidence" value="ECO:0007669"/>
    <property type="project" value="InterPro"/>
</dbReference>
<evidence type="ECO:0000256" key="2">
    <source>
        <dbReference type="ARBA" id="ARBA00008583"/>
    </source>
</evidence>
<feature type="transmembrane region" description="Helical" evidence="8">
    <location>
        <begin position="248"/>
        <end position="269"/>
    </location>
</feature>
<dbReference type="eggNOG" id="COG1113">
    <property type="taxonomic scope" value="Bacteria"/>
</dbReference>
<dbReference type="Pfam" id="PF00324">
    <property type="entry name" value="AA_permease"/>
    <property type="match status" value="1"/>
</dbReference>
<feature type="transmembrane region" description="Helical" evidence="8">
    <location>
        <begin position="367"/>
        <end position="386"/>
    </location>
</feature>
<evidence type="ECO:0000256" key="8">
    <source>
        <dbReference type="SAM" id="Phobius"/>
    </source>
</evidence>
<keyword evidence="3" id="KW-0813">Transport</keyword>
<dbReference type="Proteomes" id="UP000004816">
    <property type="component" value="Unassembled WGS sequence"/>
</dbReference>
<accession>E5XRM9</accession>
<dbReference type="GO" id="GO:0006865">
    <property type="term" value="P:amino acid transport"/>
    <property type="evidence" value="ECO:0007669"/>
    <property type="project" value="UniProtKB-KW"/>
</dbReference>
<feature type="transmembrane region" description="Helical" evidence="8">
    <location>
        <begin position="24"/>
        <end position="41"/>
    </location>
</feature>
<dbReference type="PANTHER" id="PTHR43495:SF5">
    <property type="entry name" value="GAMMA-AMINOBUTYRIC ACID PERMEASE"/>
    <property type="match status" value="1"/>
</dbReference>
<feature type="transmembrane region" description="Helical" evidence="8">
    <location>
        <begin position="407"/>
        <end position="425"/>
    </location>
</feature>
<evidence type="ECO:0000256" key="6">
    <source>
        <dbReference type="ARBA" id="ARBA00022989"/>
    </source>
</evidence>
<sequence>MAELDTSETGSDTGLRPGLRQRHLSMIAIGGVIGAGLFVGSGKTVHDVGPGVLLSYALAGLVVVLVMRMLGEMSAASPETGSFSAYADRAIGRWAGFSVGWLYAAFWILVLPVEAVAGALTINRWVGWDDSKQWIWALALMTALTVANVLSVRNYGEFEFWFASIKVVAITLFLAVGVLAVAGLIPGLRAPGTSNLLGHGGLFPHGPLAVLGAVPVVAFSFIGAEIATIAAGESQDPANAVRKAVNSVVWRVLVFYVGSLAIVVTLLPWDDASVKESPYVAVMKLYDAGSAATIMDVIVLTAVLSCLNSSLYTASRMLFSLSERGDAPKFLSRLNGAGSPRNAVLAATVVGFAAVACSYKWKDGVFSFLIESTGGIALLIWLVIAVSQLRMRKTFERDGVLLPVRMWGYPHLTVAAIAGIVVLYLGFGLERATRPKFLLTTAIAVVVVAWGLARDACARRRAAQTTAG</sequence>
<dbReference type="RefSeq" id="WP_007470245.1">
    <property type="nucleotide sequence ID" value="NZ_KI391953.1"/>
</dbReference>
<evidence type="ECO:0000313" key="11">
    <source>
        <dbReference type="Proteomes" id="UP000004816"/>
    </source>
</evidence>
<dbReference type="InterPro" id="IPR004841">
    <property type="entry name" value="AA-permease/SLC12A_dom"/>
</dbReference>
<dbReference type="STRING" id="679197.HMPREF9336_02151"/>
<keyword evidence="5" id="KW-0029">Amino-acid transport</keyword>
<keyword evidence="7 8" id="KW-0472">Membrane</keyword>
<feature type="transmembrane region" description="Helical" evidence="8">
    <location>
        <begin position="91"/>
        <end position="113"/>
    </location>
</feature>
<dbReference type="Gene3D" id="1.20.1740.10">
    <property type="entry name" value="Amino acid/polyamine transporter I"/>
    <property type="match status" value="1"/>
</dbReference>
<organism evidence="10 11">
    <name type="scientific">Segniliparus rugosus (strain ATCC BAA-974 / DSM 45345 / CCUG 50838 / CIP 108380 / JCM 13579 / CDC 945)</name>
    <dbReference type="NCBI Taxonomy" id="679197"/>
    <lineage>
        <taxon>Bacteria</taxon>
        <taxon>Bacillati</taxon>
        <taxon>Actinomycetota</taxon>
        <taxon>Actinomycetes</taxon>
        <taxon>Mycobacteriales</taxon>
        <taxon>Segniliparaceae</taxon>
        <taxon>Segniliparus</taxon>
    </lineage>
</organism>
<comment type="similarity">
    <text evidence="2">Belongs to the amino acid-polyamine-organocation (APC) superfamily. Amino acid transporter (AAT) (TC 2.A.3.1) family.</text>
</comment>
<evidence type="ECO:0000259" key="9">
    <source>
        <dbReference type="Pfam" id="PF00324"/>
    </source>
</evidence>
<keyword evidence="4 8" id="KW-0812">Transmembrane</keyword>
<feature type="transmembrane region" description="Helical" evidence="8">
    <location>
        <begin position="53"/>
        <end position="70"/>
    </location>
</feature>
<evidence type="ECO:0000256" key="5">
    <source>
        <dbReference type="ARBA" id="ARBA00022970"/>
    </source>
</evidence>
<feature type="transmembrane region" description="Helical" evidence="8">
    <location>
        <begin position="437"/>
        <end position="453"/>
    </location>
</feature>
<dbReference type="EMBL" id="ACZI02000002">
    <property type="protein sequence ID" value="EFV12992.1"/>
    <property type="molecule type" value="Genomic_DNA"/>
</dbReference>
<reference evidence="10 11" key="1">
    <citation type="journal article" date="2011" name="Stand. Genomic Sci.">
        <title>High quality draft genome sequence of Segniliparus rugosus CDC 945(T)= (ATCC BAA-974(T)).</title>
        <authorList>
            <person name="Earl A.M."/>
            <person name="Desjardins C.A."/>
            <person name="Fitzgerald M.G."/>
            <person name="Arachchi H.M."/>
            <person name="Zeng Q."/>
            <person name="Mehta T."/>
            <person name="Griggs A."/>
            <person name="Birren B.W."/>
            <person name="Toney N.C."/>
            <person name="Carr J."/>
            <person name="Posey J."/>
            <person name="Butler W.R."/>
        </authorList>
    </citation>
    <scope>NUCLEOTIDE SEQUENCE [LARGE SCALE GENOMIC DNA]</scope>
    <source>
        <strain evidence="11">ATCC BAA-974 / DSM 45345 / CCUG 50838 / CIP 108380 / JCM 13579 / CDC 945</strain>
    </source>
</reference>
<keyword evidence="6 8" id="KW-1133">Transmembrane helix</keyword>
<dbReference type="HOGENOM" id="CLU_007946_9_2_11"/>
<dbReference type="AlphaFoldDB" id="E5XRM9"/>
<comment type="subcellular location">
    <subcellularLocation>
        <location evidence="1">Membrane</location>
        <topology evidence="1">Multi-pass membrane protein</topology>
    </subcellularLocation>
</comment>
<protein>
    <submittedName>
        <fullName evidence="10">GABA permease</fullName>
    </submittedName>
</protein>
<dbReference type="PANTHER" id="PTHR43495">
    <property type="entry name" value="GABA PERMEASE"/>
    <property type="match status" value="1"/>
</dbReference>
<keyword evidence="11" id="KW-1185">Reference proteome</keyword>
<comment type="caution">
    <text evidence="10">The sequence shown here is derived from an EMBL/GenBank/DDBJ whole genome shotgun (WGS) entry which is preliminary data.</text>
</comment>
<feature type="transmembrane region" description="Helical" evidence="8">
    <location>
        <begin position="167"/>
        <end position="188"/>
    </location>
</feature>
<dbReference type="PIRSF" id="PIRSF006060">
    <property type="entry name" value="AA_transporter"/>
    <property type="match status" value="1"/>
</dbReference>
<evidence type="ECO:0000256" key="3">
    <source>
        <dbReference type="ARBA" id="ARBA00022448"/>
    </source>
</evidence>
<dbReference type="OrthoDB" id="5297508at2"/>
<feature type="domain" description="Amino acid permease/ SLC12A" evidence="9">
    <location>
        <begin position="23"/>
        <end position="462"/>
    </location>
</feature>
<feature type="transmembrane region" description="Helical" evidence="8">
    <location>
        <begin position="208"/>
        <end position="227"/>
    </location>
</feature>
<evidence type="ECO:0000256" key="1">
    <source>
        <dbReference type="ARBA" id="ARBA00004141"/>
    </source>
</evidence>
<feature type="transmembrane region" description="Helical" evidence="8">
    <location>
        <begin position="289"/>
        <end position="314"/>
    </location>
</feature>
<proteinExistence type="inferred from homology"/>
<evidence type="ECO:0000256" key="4">
    <source>
        <dbReference type="ARBA" id="ARBA00022692"/>
    </source>
</evidence>
<gene>
    <name evidence="10" type="ORF">HMPREF9336_02151</name>
</gene>
<dbReference type="FunFam" id="1.20.1740.10:FF:000001">
    <property type="entry name" value="Amino acid permease"/>
    <property type="match status" value="1"/>
</dbReference>
<evidence type="ECO:0000256" key="7">
    <source>
        <dbReference type="ARBA" id="ARBA00023136"/>
    </source>
</evidence>
<feature type="transmembrane region" description="Helical" evidence="8">
    <location>
        <begin position="133"/>
        <end position="155"/>
    </location>
</feature>
<evidence type="ECO:0000313" key="10">
    <source>
        <dbReference type="EMBL" id="EFV12992.1"/>
    </source>
</evidence>
<dbReference type="GO" id="GO:0016020">
    <property type="term" value="C:membrane"/>
    <property type="evidence" value="ECO:0007669"/>
    <property type="project" value="UniProtKB-SubCell"/>
</dbReference>